<dbReference type="EMBL" id="CM056743">
    <property type="protein sequence ID" value="KAJ8672208.1"/>
    <property type="molecule type" value="Genomic_DNA"/>
</dbReference>
<evidence type="ECO:0000313" key="2">
    <source>
        <dbReference type="Proteomes" id="UP001239111"/>
    </source>
</evidence>
<keyword evidence="2" id="KW-1185">Reference proteome</keyword>
<gene>
    <name evidence="1" type="ORF">QAD02_003467</name>
</gene>
<evidence type="ECO:0000313" key="1">
    <source>
        <dbReference type="EMBL" id="KAJ8672208.1"/>
    </source>
</evidence>
<comment type="caution">
    <text evidence="1">The sequence shown here is derived from an EMBL/GenBank/DDBJ whole genome shotgun (WGS) entry which is preliminary data.</text>
</comment>
<proteinExistence type="predicted"/>
<protein>
    <submittedName>
        <fullName evidence="1">Uncharacterized protein</fullName>
    </submittedName>
</protein>
<dbReference type="Proteomes" id="UP001239111">
    <property type="component" value="Chromosome 3"/>
</dbReference>
<accession>A0ACC2NMV7</accession>
<sequence length="352" mass="41021">MGYSLFNEVPDFHILKSAGDVMHDAFEGFVPTVMAKIVIELVNDGKLTIKHINNAIAELEFDFENSNKPPALKLDYLQSNKKLKMSSSESLFFVRYFGIMVGHRVDEDMPIWQLYIKLRDVIDILTSPEITEPESLQFNDDVEDFLEKWKEFDEDFTIKFHLLIHYLRELRANGPWIKYCMMGFESKHTEIKDIVSVVESNKNILKTIGIRLSLSLGQYQFKKYRSVSVKKGPSNSNGNVYKYFHGTYKVESLNHVTINDTCYKLGSIIVADIDGPQVEFGRITEIYRVDSTIHFEYEAYEYMTFDRRYYAYRVFQDPTSRELTSYNALACKTPCLLFTIEESLLITARHRL</sequence>
<name>A0ACC2NMV7_9HYME</name>
<organism evidence="1 2">
    <name type="scientific">Eretmocerus hayati</name>
    <dbReference type="NCBI Taxonomy" id="131215"/>
    <lineage>
        <taxon>Eukaryota</taxon>
        <taxon>Metazoa</taxon>
        <taxon>Ecdysozoa</taxon>
        <taxon>Arthropoda</taxon>
        <taxon>Hexapoda</taxon>
        <taxon>Insecta</taxon>
        <taxon>Pterygota</taxon>
        <taxon>Neoptera</taxon>
        <taxon>Endopterygota</taxon>
        <taxon>Hymenoptera</taxon>
        <taxon>Apocrita</taxon>
        <taxon>Proctotrupomorpha</taxon>
        <taxon>Chalcidoidea</taxon>
        <taxon>Aphelinidae</taxon>
        <taxon>Aphelininae</taxon>
        <taxon>Eretmocerus</taxon>
    </lineage>
</organism>
<reference evidence="1" key="1">
    <citation type="submission" date="2023-04" db="EMBL/GenBank/DDBJ databases">
        <title>A chromosome-level genome assembly of the parasitoid wasp Eretmocerus hayati.</title>
        <authorList>
            <person name="Zhong Y."/>
            <person name="Liu S."/>
            <person name="Liu Y."/>
        </authorList>
    </citation>
    <scope>NUCLEOTIDE SEQUENCE</scope>
    <source>
        <strain evidence="1">ZJU_SS_LIU_2023</strain>
    </source>
</reference>